<feature type="compositionally biased region" description="Polar residues" evidence="1">
    <location>
        <begin position="1"/>
        <end position="11"/>
    </location>
</feature>
<dbReference type="EMBL" id="JAULSY010000060">
    <property type="protein sequence ID" value="KAK0668167.1"/>
    <property type="molecule type" value="Genomic_DNA"/>
</dbReference>
<feature type="compositionally biased region" description="Low complexity" evidence="1">
    <location>
        <begin position="16"/>
        <end position="55"/>
    </location>
</feature>
<feature type="region of interest" description="Disordered" evidence="1">
    <location>
        <begin position="619"/>
        <end position="659"/>
    </location>
</feature>
<evidence type="ECO:0000256" key="1">
    <source>
        <dbReference type="SAM" id="MobiDB-lite"/>
    </source>
</evidence>
<name>A0AA39ZC18_9PEZI</name>
<comment type="caution">
    <text evidence="2">The sequence shown here is derived from an EMBL/GenBank/DDBJ whole genome shotgun (WGS) entry which is preliminary data.</text>
</comment>
<evidence type="ECO:0000313" key="2">
    <source>
        <dbReference type="EMBL" id="KAK0668167.1"/>
    </source>
</evidence>
<gene>
    <name evidence="2" type="ORF">QBC41DRAFT_337767</name>
</gene>
<sequence>MPPQDITNQAQPRVPPAGTTTVPPAGTTTVPPAGTTTVPPAGTTTARPAGTGTTTSLPLRPKKRTWDTASLASGPANHKRQQPYPLRSRGLDAPVRSEIQLPSLAPISAKKFIAAEKLKNPDGSLDDETREFLQRDDVKQLAPAPAEYRVQFKRHANIYLEDRAHTLGWMVKDEAPNSYIARIAGNIEHLEAYMASMLVKLDKVNSGNGPGAILKIRTEIMPSRIAESERSFALSNSWFVPPCSICDSEVHTAKHCILPSTRTGASFRMCAICEVARDHCLDQCPKLASTRLEALLEKLWRQNMPQFLSGRLAWHDCLPYRYGFIGKTEKEIVDLVKQLQEDGENPFYPWTFQFGREIAAIEPDDCLSTYKGIHPVNYQHEIHPARKLPMDPYHPFDNLAELVTTWRETVVNPTEYEEDTHFARDRLVPSIVKNKLRDNLSEAITYLLPVFRKQVKQILNQRGALTRARHPRESSETPESDWMLHNDLPVNRTWPKPAGRPQIRIITRGLLDFHWDGVLGHEVLAVRQRPEEEVYAFNKASVFYWVHTWVDELIQHQTINGRSWRRTLKTDGPHGAIQRLFEFFHEEYHRQGLPTAKAPETVPDDQNFLILPPDFNFGTTEDTTMADAEPAGRGTETVSNQAGPSQPAGPVEMDEIDYD</sequence>
<evidence type="ECO:0000313" key="3">
    <source>
        <dbReference type="Proteomes" id="UP001174997"/>
    </source>
</evidence>
<dbReference type="Proteomes" id="UP001174997">
    <property type="component" value="Unassembled WGS sequence"/>
</dbReference>
<proteinExistence type="predicted"/>
<keyword evidence="3" id="KW-1185">Reference proteome</keyword>
<dbReference type="AlphaFoldDB" id="A0AA39ZC18"/>
<reference evidence="2" key="1">
    <citation type="submission" date="2023-06" db="EMBL/GenBank/DDBJ databases">
        <title>Genome-scale phylogeny and comparative genomics of the fungal order Sordariales.</title>
        <authorList>
            <consortium name="Lawrence Berkeley National Laboratory"/>
            <person name="Hensen N."/>
            <person name="Bonometti L."/>
            <person name="Westerberg I."/>
            <person name="Brannstrom I.O."/>
            <person name="Guillou S."/>
            <person name="Cros-Aarteil S."/>
            <person name="Calhoun S."/>
            <person name="Haridas S."/>
            <person name="Kuo A."/>
            <person name="Mondo S."/>
            <person name="Pangilinan J."/>
            <person name="Riley R."/>
            <person name="Labutti K."/>
            <person name="Andreopoulos B."/>
            <person name="Lipzen A."/>
            <person name="Chen C."/>
            <person name="Yanf M."/>
            <person name="Daum C."/>
            <person name="Ng V."/>
            <person name="Clum A."/>
            <person name="Steindorff A."/>
            <person name="Ohm R."/>
            <person name="Martin F."/>
            <person name="Silar P."/>
            <person name="Natvig D."/>
            <person name="Lalanne C."/>
            <person name="Gautier V."/>
            <person name="Ament-Velasquez S.L."/>
            <person name="Kruys A."/>
            <person name="Hutchinson M.I."/>
            <person name="Powell A.J."/>
            <person name="Barry K."/>
            <person name="Miller A.N."/>
            <person name="Grigoriev I.V."/>
            <person name="Debuchy R."/>
            <person name="Gladieux P."/>
            <person name="Thoren M.H."/>
            <person name="Johannesson H."/>
        </authorList>
    </citation>
    <scope>NUCLEOTIDE SEQUENCE</scope>
    <source>
        <strain evidence="2">CBS 307.81</strain>
    </source>
</reference>
<protein>
    <submittedName>
        <fullName evidence="2">Uncharacterized protein</fullName>
    </submittedName>
</protein>
<accession>A0AA39ZC18</accession>
<organism evidence="2 3">
    <name type="scientific">Cercophora samala</name>
    <dbReference type="NCBI Taxonomy" id="330535"/>
    <lineage>
        <taxon>Eukaryota</taxon>
        <taxon>Fungi</taxon>
        <taxon>Dikarya</taxon>
        <taxon>Ascomycota</taxon>
        <taxon>Pezizomycotina</taxon>
        <taxon>Sordariomycetes</taxon>
        <taxon>Sordariomycetidae</taxon>
        <taxon>Sordariales</taxon>
        <taxon>Lasiosphaeriaceae</taxon>
        <taxon>Cercophora</taxon>
    </lineage>
</organism>
<feature type="region of interest" description="Disordered" evidence="1">
    <location>
        <begin position="1"/>
        <end position="85"/>
    </location>
</feature>